<dbReference type="EMBL" id="UINC01079026">
    <property type="protein sequence ID" value="SVC20647.1"/>
    <property type="molecule type" value="Genomic_DNA"/>
</dbReference>
<protein>
    <submittedName>
        <fullName evidence="1">Uncharacterized protein</fullName>
    </submittedName>
</protein>
<name>A0A382KC95_9ZZZZ</name>
<reference evidence="1" key="1">
    <citation type="submission" date="2018-05" db="EMBL/GenBank/DDBJ databases">
        <authorList>
            <person name="Lanie J.A."/>
            <person name="Ng W.-L."/>
            <person name="Kazmierczak K.M."/>
            <person name="Andrzejewski T.M."/>
            <person name="Davidsen T.M."/>
            <person name="Wayne K.J."/>
            <person name="Tettelin H."/>
            <person name="Glass J.I."/>
            <person name="Rusch D."/>
            <person name="Podicherti R."/>
            <person name="Tsui H.-C.T."/>
            <person name="Winkler M.E."/>
        </authorList>
    </citation>
    <scope>NUCLEOTIDE SEQUENCE</scope>
</reference>
<organism evidence="1">
    <name type="scientific">marine metagenome</name>
    <dbReference type="NCBI Taxonomy" id="408172"/>
    <lineage>
        <taxon>unclassified sequences</taxon>
        <taxon>metagenomes</taxon>
        <taxon>ecological metagenomes</taxon>
    </lineage>
</organism>
<sequence length="221" mass="24201">NECLKTTNQAGAQKIVKDTNRGIADIQGMFYGKDLMAFSGEGFISENSYTQKKGKNSWTFGEIIKIFANATAIDAFNEMMTKHKDGDLSKIVEEQIDLAREIYFGKTQLPLFKVYGAKDDMDTGTVERLGTAAEWVSGKLGNLTGDTLGAWPVIGFNSTLQKGMYYNISGGLIAGTNSTGDEPSYILLAMRTNRADAFSFVAEGSGKLNLTQFKKKFGLDY</sequence>
<gene>
    <name evidence="1" type="ORF">METZ01_LOCUS273501</name>
</gene>
<accession>A0A382KC95</accession>
<dbReference type="AlphaFoldDB" id="A0A382KC95"/>
<proteinExistence type="predicted"/>
<feature type="non-terminal residue" evidence="1">
    <location>
        <position position="1"/>
    </location>
</feature>
<evidence type="ECO:0000313" key="1">
    <source>
        <dbReference type="EMBL" id="SVC20647.1"/>
    </source>
</evidence>